<sequence>MFGISLAIFLVINSTILYRWTLSWNGVLSAVHLSEAQLMKNYHQLISYLSFPWITKLKMTNFTSSAAGLQHFSDVKKLFMLNDVVLLVSGILVFFFVRELVRTKTLWRVIRQMQVSLLVPVFVAVMMSISFDQFFIGFHEVLFRNDDWMFDPQKDPIITALPETFFLECFVLFFVLIEIYYLIFLWLGKKQLKNAH</sequence>
<dbReference type="InterPro" id="IPR010178">
    <property type="entry name" value="Lit"/>
</dbReference>
<gene>
    <name evidence="2" type="ORF">IV80_GL000618</name>
</gene>
<dbReference type="NCBIfam" id="TIGR01906">
    <property type="entry name" value="integ_TIGR01906"/>
    <property type="match status" value="1"/>
</dbReference>
<feature type="transmembrane region" description="Helical" evidence="1">
    <location>
        <begin position="165"/>
        <end position="187"/>
    </location>
</feature>
<evidence type="ECO:0000313" key="2">
    <source>
        <dbReference type="EMBL" id="KRN64921.1"/>
    </source>
</evidence>
<dbReference type="Pfam" id="PF07314">
    <property type="entry name" value="Lit"/>
    <property type="match status" value="1"/>
</dbReference>
<dbReference type="PATRIC" id="fig|319652.3.peg.626"/>
<evidence type="ECO:0000313" key="3">
    <source>
        <dbReference type="Proteomes" id="UP000051568"/>
    </source>
</evidence>
<name>A0A0R2IIY3_9LACO</name>
<organism evidence="2 3">
    <name type="scientific">Pediococcus cellicola</name>
    <dbReference type="NCBI Taxonomy" id="319652"/>
    <lineage>
        <taxon>Bacteria</taxon>
        <taxon>Bacillati</taxon>
        <taxon>Bacillota</taxon>
        <taxon>Bacilli</taxon>
        <taxon>Lactobacillales</taxon>
        <taxon>Lactobacillaceae</taxon>
        <taxon>Pediococcus</taxon>
    </lineage>
</organism>
<dbReference type="EMBL" id="JQBR01000015">
    <property type="protein sequence ID" value="KRN64921.1"/>
    <property type="molecule type" value="Genomic_DNA"/>
</dbReference>
<evidence type="ECO:0000256" key="1">
    <source>
        <dbReference type="SAM" id="Phobius"/>
    </source>
</evidence>
<dbReference type="AlphaFoldDB" id="A0A0R2IIY3"/>
<keyword evidence="1" id="KW-0472">Membrane</keyword>
<accession>A0A0R2IIY3</accession>
<feature type="transmembrane region" description="Helical" evidence="1">
    <location>
        <begin position="78"/>
        <end position="97"/>
    </location>
</feature>
<keyword evidence="1" id="KW-0812">Transmembrane</keyword>
<comment type="caution">
    <text evidence="2">The sequence shown here is derived from an EMBL/GenBank/DDBJ whole genome shotgun (WGS) entry which is preliminary data.</text>
</comment>
<dbReference type="STRING" id="319652.IV80_GL000618"/>
<proteinExistence type="predicted"/>
<feature type="transmembrane region" description="Helical" evidence="1">
    <location>
        <begin position="117"/>
        <end position="138"/>
    </location>
</feature>
<keyword evidence="3" id="KW-1185">Reference proteome</keyword>
<reference evidence="2 3" key="1">
    <citation type="journal article" date="2015" name="Genome Announc.">
        <title>Expanding the biotechnology potential of lactobacilli through comparative genomics of 213 strains and associated genera.</title>
        <authorList>
            <person name="Sun Z."/>
            <person name="Harris H.M."/>
            <person name="McCann A."/>
            <person name="Guo C."/>
            <person name="Argimon S."/>
            <person name="Zhang W."/>
            <person name="Yang X."/>
            <person name="Jeffery I.B."/>
            <person name="Cooney J.C."/>
            <person name="Kagawa T.F."/>
            <person name="Liu W."/>
            <person name="Song Y."/>
            <person name="Salvetti E."/>
            <person name="Wrobel A."/>
            <person name="Rasinkangas P."/>
            <person name="Parkhill J."/>
            <person name="Rea M.C."/>
            <person name="O'Sullivan O."/>
            <person name="Ritari J."/>
            <person name="Douillard F.P."/>
            <person name="Paul Ross R."/>
            <person name="Yang R."/>
            <person name="Briner A.E."/>
            <person name="Felis G.E."/>
            <person name="de Vos W.M."/>
            <person name="Barrangou R."/>
            <person name="Klaenhammer T.R."/>
            <person name="Caufield P.W."/>
            <person name="Cui Y."/>
            <person name="Zhang H."/>
            <person name="O'Toole P.W."/>
        </authorList>
    </citation>
    <scope>NUCLEOTIDE SEQUENCE [LARGE SCALE GENOMIC DNA]</scope>
    <source>
        <strain evidence="2 3">DSM 17757</strain>
    </source>
</reference>
<keyword evidence="1" id="KW-1133">Transmembrane helix</keyword>
<dbReference type="Proteomes" id="UP000051568">
    <property type="component" value="Unassembled WGS sequence"/>
</dbReference>
<protein>
    <recommendedName>
        <fullName evidence="4">Integral membrane protein</fullName>
    </recommendedName>
</protein>
<evidence type="ECO:0008006" key="4">
    <source>
        <dbReference type="Google" id="ProtNLM"/>
    </source>
</evidence>